<dbReference type="RefSeq" id="WP_111897774.1">
    <property type="nucleotide sequence ID" value="NZ_CP033459.1"/>
</dbReference>
<evidence type="ECO:0000256" key="3">
    <source>
        <dbReference type="ARBA" id="ARBA00018141"/>
    </source>
</evidence>
<name>A0A5P8E4M6_9BACT</name>
<evidence type="ECO:0000256" key="9">
    <source>
        <dbReference type="PIRSR" id="PIRSR006113-1"/>
    </source>
</evidence>
<keyword evidence="5 8" id="KW-0862">Zinc</keyword>
<comment type="similarity">
    <text evidence="2 8">Belongs to the PTPS family. QueD subfamily.</text>
</comment>
<dbReference type="AlphaFoldDB" id="A0A5P8E4M6"/>
<feature type="active site" description="Charge relay system" evidence="9">
    <location>
        <position position="98"/>
    </location>
</feature>
<feature type="binding site" evidence="10">
    <location>
        <position position="30"/>
    </location>
    <ligand>
        <name>Zn(2+)</name>
        <dbReference type="ChEBI" id="CHEBI:29105"/>
    </ligand>
</feature>
<comment type="catalytic activity">
    <reaction evidence="7 8">
        <text>7,8-dihydroneopterin 3'-triphosphate + H2O = 6-carboxy-5,6,7,8-tetrahydropterin + triphosphate + acetaldehyde + 2 H(+)</text>
        <dbReference type="Rhea" id="RHEA:27966"/>
        <dbReference type="ChEBI" id="CHEBI:15343"/>
        <dbReference type="ChEBI" id="CHEBI:15377"/>
        <dbReference type="ChEBI" id="CHEBI:15378"/>
        <dbReference type="ChEBI" id="CHEBI:18036"/>
        <dbReference type="ChEBI" id="CHEBI:58462"/>
        <dbReference type="ChEBI" id="CHEBI:61032"/>
        <dbReference type="EC" id="4.1.2.50"/>
    </reaction>
</comment>
<evidence type="ECO:0000256" key="6">
    <source>
        <dbReference type="ARBA" id="ARBA00023239"/>
    </source>
</evidence>
<dbReference type="EMBL" id="CP033459">
    <property type="protein sequence ID" value="QFQ11850.1"/>
    <property type="molecule type" value="Genomic_DNA"/>
</dbReference>
<dbReference type="UniPathway" id="UPA00391"/>
<protein>
    <recommendedName>
        <fullName evidence="3 8">6-carboxy-5,6,7,8-tetrahydropterin synthase</fullName>
        <ecNumber evidence="8">4.-.-.-</ecNumber>
    </recommendedName>
</protein>
<feature type="binding site" evidence="10">
    <location>
        <position position="14"/>
    </location>
    <ligand>
        <name>Zn(2+)</name>
        <dbReference type="ChEBI" id="CHEBI:29105"/>
    </ligand>
</feature>
<evidence type="ECO:0000256" key="4">
    <source>
        <dbReference type="ARBA" id="ARBA00022723"/>
    </source>
</evidence>
<feature type="active site" description="Proton acceptor" evidence="9">
    <location>
        <position position="24"/>
    </location>
</feature>
<dbReference type="GO" id="GO:0008616">
    <property type="term" value="P:tRNA queuosine(34) biosynthetic process"/>
    <property type="evidence" value="ECO:0007669"/>
    <property type="project" value="UniProtKB-KW"/>
</dbReference>
<dbReference type="EC" id="4.-.-.-" evidence="8"/>
<evidence type="ECO:0000256" key="1">
    <source>
        <dbReference type="ARBA" id="ARBA00005061"/>
    </source>
</evidence>
<dbReference type="SUPFAM" id="SSF55620">
    <property type="entry name" value="Tetrahydrobiopterin biosynthesis enzymes-like"/>
    <property type="match status" value="1"/>
</dbReference>
<gene>
    <name evidence="11" type="ORF">C7Y71_001780</name>
</gene>
<comment type="pathway">
    <text evidence="1 8">Purine metabolism; 7-cyano-7-deazaguanine biosynthesis.</text>
</comment>
<evidence type="ECO:0000256" key="8">
    <source>
        <dbReference type="PIRNR" id="PIRNR006113"/>
    </source>
</evidence>
<dbReference type="InterPro" id="IPR038418">
    <property type="entry name" value="6-PTP_synth/QueD_sf"/>
</dbReference>
<feature type="binding site" evidence="10">
    <location>
        <position position="28"/>
    </location>
    <ligand>
        <name>Zn(2+)</name>
        <dbReference type="ChEBI" id="CHEBI:29105"/>
    </ligand>
</feature>
<keyword evidence="4 8" id="KW-0479">Metal-binding</keyword>
<evidence type="ECO:0000256" key="7">
    <source>
        <dbReference type="ARBA" id="ARBA00048807"/>
    </source>
</evidence>
<dbReference type="KEGG" id="alq:C7Y71_001780"/>
<evidence type="ECO:0000256" key="10">
    <source>
        <dbReference type="PIRSR" id="PIRSR006113-2"/>
    </source>
</evidence>
<organism evidence="11 12">
    <name type="scientific">Pseudoprevotella muciniphila</name>
    <dbReference type="NCBI Taxonomy" id="2133944"/>
    <lineage>
        <taxon>Bacteria</taxon>
        <taxon>Pseudomonadati</taxon>
        <taxon>Bacteroidota</taxon>
        <taxon>Bacteroidia</taxon>
        <taxon>Bacteroidales</taxon>
        <taxon>Prevotellaceae</taxon>
        <taxon>Pseudoprevotella</taxon>
    </lineage>
</organism>
<dbReference type="PANTHER" id="PTHR12589:SF7">
    <property type="entry name" value="6-PYRUVOYL TETRAHYDROBIOPTERIN SYNTHASE"/>
    <property type="match status" value="1"/>
</dbReference>
<dbReference type="GO" id="GO:0046872">
    <property type="term" value="F:metal ion binding"/>
    <property type="evidence" value="ECO:0007669"/>
    <property type="project" value="UniProtKB-KW"/>
</dbReference>
<evidence type="ECO:0000313" key="12">
    <source>
        <dbReference type="Proteomes" id="UP000249375"/>
    </source>
</evidence>
<feature type="active site" description="Charge relay system" evidence="9">
    <location>
        <position position="64"/>
    </location>
</feature>
<dbReference type="Proteomes" id="UP000249375">
    <property type="component" value="Chromosome"/>
</dbReference>
<evidence type="ECO:0000256" key="2">
    <source>
        <dbReference type="ARBA" id="ARBA00008900"/>
    </source>
</evidence>
<dbReference type="InterPro" id="IPR007115">
    <property type="entry name" value="6-PTP_synth/QueD"/>
</dbReference>
<proteinExistence type="inferred from homology"/>
<keyword evidence="8" id="KW-0671">Queuosine biosynthesis</keyword>
<comment type="cofactor">
    <cofactor evidence="8 10">
        <name>Zn(2+)</name>
        <dbReference type="ChEBI" id="CHEBI:29105"/>
    </cofactor>
    <text evidence="8 10">Binds 1 zinc ion per subunit.</text>
</comment>
<sequence>MFYLEKSIEISYAHRLSLQYESKCTNMHGHNAIVTVYCKAEKLDENGMVVDFMHVKQVVKRLDHVCFNDIFSFNPTAENVARWICEQIPNCYKVAFKESEGNIAIYSLEENI</sequence>
<reference evidence="11 12" key="1">
    <citation type="submission" date="2018-11" db="EMBL/GenBank/DDBJ databases">
        <authorList>
            <person name="Na S.W."/>
            <person name="Baik M."/>
        </authorList>
    </citation>
    <scope>NUCLEOTIDE SEQUENCE [LARGE SCALE GENOMIC DNA]</scope>
    <source>
        <strain evidence="11 12">E39</strain>
    </source>
</reference>
<dbReference type="GO" id="GO:0070497">
    <property type="term" value="F:6-carboxytetrahydropterin synthase activity"/>
    <property type="evidence" value="ECO:0007669"/>
    <property type="project" value="UniProtKB-EC"/>
</dbReference>
<dbReference type="Pfam" id="PF01242">
    <property type="entry name" value="PTPS"/>
    <property type="match status" value="1"/>
</dbReference>
<evidence type="ECO:0000313" key="11">
    <source>
        <dbReference type="EMBL" id="QFQ11850.1"/>
    </source>
</evidence>
<accession>A0A5P8E4M6</accession>
<dbReference type="PANTHER" id="PTHR12589">
    <property type="entry name" value="PYRUVOYL TETRAHYDROBIOPTERIN SYNTHASE"/>
    <property type="match status" value="1"/>
</dbReference>
<dbReference type="PIRSF" id="PIRSF006113">
    <property type="entry name" value="PTP_synth"/>
    <property type="match status" value="1"/>
</dbReference>
<dbReference type="OrthoDB" id="9804698at2"/>
<keyword evidence="6 8" id="KW-0456">Lyase</keyword>
<dbReference type="Gene3D" id="3.30.479.10">
    <property type="entry name" value="6-pyruvoyl tetrahydropterin synthase/QueD"/>
    <property type="match status" value="1"/>
</dbReference>
<evidence type="ECO:0000256" key="5">
    <source>
        <dbReference type="ARBA" id="ARBA00022833"/>
    </source>
</evidence>
<keyword evidence="12" id="KW-1185">Reference proteome</keyword>